<dbReference type="InterPro" id="IPR043519">
    <property type="entry name" value="NT_sf"/>
</dbReference>
<name>A0AAW0H3A7_MYOGA</name>
<dbReference type="PROSITE" id="PS00833">
    <property type="entry name" value="25A_SYNTH_2"/>
    <property type="match status" value="1"/>
</dbReference>
<feature type="non-terminal residue" evidence="7">
    <location>
        <position position="388"/>
    </location>
</feature>
<dbReference type="GO" id="GO:0045071">
    <property type="term" value="P:negative regulation of viral genome replication"/>
    <property type="evidence" value="ECO:0007669"/>
    <property type="project" value="TreeGrafter"/>
</dbReference>
<dbReference type="AlphaFoldDB" id="A0AAW0H3A7"/>
<dbReference type="FunFam" id="3.30.460.10:FF:000007">
    <property type="entry name" value="2'-5'-oligoadenylate synthetase 1"/>
    <property type="match status" value="1"/>
</dbReference>
<dbReference type="GO" id="GO:0045087">
    <property type="term" value="P:innate immune response"/>
    <property type="evidence" value="ECO:0007669"/>
    <property type="project" value="UniProtKB-KW"/>
</dbReference>
<dbReference type="FunFam" id="1.10.1410.20:FF:000001">
    <property type="entry name" value="2'-5'-oligoadenylate synthetase 1"/>
    <property type="match status" value="1"/>
</dbReference>
<evidence type="ECO:0000256" key="5">
    <source>
        <dbReference type="ARBA" id="ARBA00023118"/>
    </source>
</evidence>
<gene>
    <name evidence="7" type="ORF">U0070_019015</name>
</gene>
<evidence type="ECO:0000256" key="3">
    <source>
        <dbReference type="ARBA" id="ARBA00022859"/>
    </source>
</evidence>
<dbReference type="CDD" id="cd05400">
    <property type="entry name" value="NT_2-5OAS_ClassI-CCAase"/>
    <property type="match status" value="1"/>
</dbReference>
<dbReference type="GO" id="GO:0016020">
    <property type="term" value="C:membrane"/>
    <property type="evidence" value="ECO:0007669"/>
    <property type="project" value="TreeGrafter"/>
</dbReference>
<comment type="caution">
    <text evidence="7">The sequence shown here is derived from an EMBL/GenBank/DDBJ whole genome shotgun (WGS) entry which is preliminary data.</text>
</comment>
<evidence type="ECO:0000259" key="6">
    <source>
        <dbReference type="Pfam" id="PF10421"/>
    </source>
</evidence>
<accession>A0AAW0H3A7</accession>
<evidence type="ECO:0000313" key="8">
    <source>
        <dbReference type="Proteomes" id="UP001488838"/>
    </source>
</evidence>
<dbReference type="InterPro" id="IPR006117">
    <property type="entry name" value="2-5OAS_C_CS"/>
</dbReference>
<dbReference type="GO" id="GO:0001730">
    <property type="term" value="F:2'-5'-oligoadenylate synthetase activity"/>
    <property type="evidence" value="ECO:0007669"/>
    <property type="project" value="TreeGrafter"/>
</dbReference>
<evidence type="ECO:0000256" key="1">
    <source>
        <dbReference type="ARBA" id="ARBA00009526"/>
    </source>
</evidence>
<keyword evidence="3" id="KW-0391">Immunity</keyword>
<dbReference type="PANTHER" id="PTHR11258">
    <property type="entry name" value="2-5 OLIGOADENYLATE SYNTHETASE"/>
    <property type="match status" value="1"/>
</dbReference>
<keyword evidence="5" id="KW-0051">Antiviral defense</keyword>
<keyword evidence="2" id="KW-0399">Innate immunity</keyword>
<dbReference type="PROSITE" id="PS50152">
    <property type="entry name" value="25A_SYNTH_3"/>
    <property type="match status" value="1"/>
</dbReference>
<dbReference type="SUPFAM" id="SSF81631">
    <property type="entry name" value="PAP/OAS1 substrate-binding domain"/>
    <property type="match status" value="1"/>
</dbReference>
<sequence>MGQGLSSTWASELDRFIDYYLQPNVSFHNDVRTVINTMSAFLKERCFRDTDYSVRVSKVVKGGSSGKGKMLTGRSDANLVVFLNNLTSIEDQLKQRGEFLKEIEKQLCQLQGEQNFPVKFEVLRSWRNNSPGIILKLSSSELQQEVEFDVLLAYDILGDVNVYNKPDPQVYRRLISECTSLGKEGKFFTSFTELQRNFLKDRPPKLKNLIRLVKHWYQLCKEKLGEPLPPQYALELLTVYAWERGNGVTEFNTAQGFRTVLELITKYKQLQIHWTVYYDFQDQEISTYLLSRLTRTRPVILDPADPTRNVVGLNPEGWWRLAGEATVWLQYPCIKNWDTSRVRSWDVPVRICRHSVPLTTTLINSSIVRIFKQKMLSFQRLKFLCHNN</sequence>
<keyword evidence="4" id="KW-0694">RNA-binding</keyword>
<dbReference type="GO" id="GO:0051607">
    <property type="term" value="P:defense response to virus"/>
    <property type="evidence" value="ECO:0007669"/>
    <property type="project" value="UniProtKB-KW"/>
</dbReference>
<reference evidence="7 8" key="1">
    <citation type="journal article" date="2023" name="bioRxiv">
        <title>Conserved and derived expression patterns and positive selection on dental genes reveal complex evolutionary context of ever-growing rodent molars.</title>
        <authorList>
            <person name="Calamari Z.T."/>
            <person name="Song A."/>
            <person name="Cohen E."/>
            <person name="Akter M."/>
            <person name="Roy R.D."/>
            <person name="Hallikas O."/>
            <person name="Christensen M.M."/>
            <person name="Li P."/>
            <person name="Marangoni P."/>
            <person name="Jernvall J."/>
            <person name="Klein O.D."/>
        </authorList>
    </citation>
    <scope>NUCLEOTIDE SEQUENCE [LARGE SCALE GENOMIC DNA]</scope>
    <source>
        <strain evidence="7">V071</strain>
    </source>
</reference>
<dbReference type="GO" id="GO:0005654">
    <property type="term" value="C:nucleoplasm"/>
    <property type="evidence" value="ECO:0007669"/>
    <property type="project" value="TreeGrafter"/>
</dbReference>
<keyword evidence="8" id="KW-1185">Reference proteome</keyword>
<comment type="similarity">
    <text evidence="1">Belongs to the 2-5A synthase family.</text>
</comment>
<dbReference type="EMBL" id="JBBHLL010000963">
    <property type="protein sequence ID" value="KAK7796915.1"/>
    <property type="molecule type" value="Genomic_DNA"/>
</dbReference>
<dbReference type="InterPro" id="IPR018952">
    <property type="entry name" value="2-5-oligoAdlate_synth_1_dom2/C"/>
</dbReference>
<evidence type="ECO:0000256" key="4">
    <source>
        <dbReference type="ARBA" id="ARBA00022884"/>
    </source>
</evidence>
<dbReference type="Proteomes" id="UP001488838">
    <property type="component" value="Unassembled WGS sequence"/>
</dbReference>
<evidence type="ECO:0000313" key="7">
    <source>
        <dbReference type="EMBL" id="KAK7796915.1"/>
    </source>
</evidence>
<organism evidence="7 8">
    <name type="scientific">Myodes glareolus</name>
    <name type="common">Bank vole</name>
    <name type="synonym">Clethrionomys glareolus</name>
    <dbReference type="NCBI Taxonomy" id="447135"/>
    <lineage>
        <taxon>Eukaryota</taxon>
        <taxon>Metazoa</taxon>
        <taxon>Chordata</taxon>
        <taxon>Craniata</taxon>
        <taxon>Vertebrata</taxon>
        <taxon>Euteleostomi</taxon>
        <taxon>Mammalia</taxon>
        <taxon>Eutheria</taxon>
        <taxon>Euarchontoglires</taxon>
        <taxon>Glires</taxon>
        <taxon>Rodentia</taxon>
        <taxon>Myomorpha</taxon>
        <taxon>Muroidea</taxon>
        <taxon>Cricetidae</taxon>
        <taxon>Arvicolinae</taxon>
        <taxon>Myodes</taxon>
    </lineage>
</organism>
<dbReference type="GO" id="GO:0005829">
    <property type="term" value="C:cytosol"/>
    <property type="evidence" value="ECO:0007669"/>
    <property type="project" value="TreeGrafter"/>
</dbReference>
<dbReference type="Pfam" id="PF10421">
    <property type="entry name" value="OAS1_C"/>
    <property type="match status" value="1"/>
</dbReference>
<dbReference type="Gene3D" id="1.10.1410.20">
    <property type="entry name" value="2'-5'-oligoadenylate synthetase 1, domain 2"/>
    <property type="match status" value="1"/>
</dbReference>
<proteinExistence type="inferred from homology"/>
<feature type="domain" description="2'-5'-oligoadenylate synthetase 1" evidence="6">
    <location>
        <begin position="165"/>
        <end position="349"/>
    </location>
</feature>
<dbReference type="GO" id="GO:0003725">
    <property type="term" value="F:double-stranded RNA binding"/>
    <property type="evidence" value="ECO:0007669"/>
    <property type="project" value="TreeGrafter"/>
</dbReference>
<dbReference type="Gene3D" id="3.30.460.10">
    <property type="entry name" value="Beta Polymerase, domain 2"/>
    <property type="match status" value="1"/>
</dbReference>
<dbReference type="InterPro" id="IPR006116">
    <property type="entry name" value="NT_2-5OAS_ClassI-CCAase"/>
</dbReference>
<evidence type="ECO:0000256" key="2">
    <source>
        <dbReference type="ARBA" id="ARBA00022588"/>
    </source>
</evidence>
<dbReference type="PANTHER" id="PTHR11258:SF13">
    <property type="entry name" value="2'-5'-OLIGOADENYLATE SYNTHASE 1"/>
    <property type="match status" value="1"/>
</dbReference>
<dbReference type="SUPFAM" id="SSF81301">
    <property type="entry name" value="Nucleotidyltransferase"/>
    <property type="match status" value="1"/>
</dbReference>
<protein>
    <recommendedName>
        <fullName evidence="6">2'-5'-oligoadenylate synthetase 1 domain-containing protein</fullName>
    </recommendedName>
</protein>